<organism evidence="2">
    <name type="scientific">Skeletonema marinoi</name>
    <dbReference type="NCBI Taxonomy" id="267567"/>
    <lineage>
        <taxon>Eukaryota</taxon>
        <taxon>Sar</taxon>
        <taxon>Stramenopiles</taxon>
        <taxon>Ochrophyta</taxon>
        <taxon>Bacillariophyta</taxon>
        <taxon>Coscinodiscophyceae</taxon>
        <taxon>Thalassiosirophycidae</taxon>
        <taxon>Thalassiosirales</taxon>
        <taxon>Skeletonemataceae</taxon>
        <taxon>Skeletonema</taxon>
        <taxon>Skeletonema marinoi-dohrnii complex</taxon>
    </lineage>
</organism>
<evidence type="ECO:0000256" key="1">
    <source>
        <dbReference type="SAM" id="MobiDB-lite"/>
    </source>
</evidence>
<name>A0A6T5S7V3_9STRA</name>
<evidence type="ECO:0000313" key="3">
    <source>
        <dbReference type="EMBL" id="CAD8926143.1"/>
    </source>
</evidence>
<evidence type="ECO:0000313" key="2">
    <source>
        <dbReference type="EMBL" id="CAD8926142.1"/>
    </source>
</evidence>
<accession>A0A6T5S7V3</accession>
<feature type="region of interest" description="Disordered" evidence="1">
    <location>
        <begin position="1"/>
        <end position="42"/>
    </location>
</feature>
<reference evidence="2" key="1">
    <citation type="submission" date="2021-01" db="EMBL/GenBank/DDBJ databases">
        <authorList>
            <person name="Corre E."/>
            <person name="Pelletier E."/>
            <person name="Niang G."/>
            <person name="Scheremetjew M."/>
            <person name="Finn R."/>
            <person name="Kale V."/>
            <person name="Holt S."/>
            <person name="Cochrane G."/>
            <person name="Meng A."/>
            <person name="Brown T."/>
            <person name="Cohen L."/>
        </authorList>
    </citation>
    <scope>NUCLEOTIDE SEQUENCE</scope>
    <source>
        <strain evidence="2">FE60</strain>
    </source>
</reference>
<dbReference type="EMBL" id="HBFU01000131">
    <property type="protein sequence ID" value="CAD8926143.1"/>
    <property type="molecule type" value="Transcribed_RNA"/>
</dbReference>
<protein>
    <submittedName>
        <fullName evidence="2">Uncharacterized protein</fullName>
    </submittedName>
</protein>
<gene>
    <name evidence="2" type="ORF">SMAR1040_LOCUS89</name>
    <name evidence="3" type="ORF">SMAR1040_LOCUS90</name>
</gene>
<sequence>MALVESLGDKYPRSGEASEGLGGTHLGFSPKRRRSHEDEVGAGLAKMKGDIKNEERGLQEEIDTLKKEMGTAFDHITGVQLDVRTQQASAGPIVGHYRQLSVTSRR</sequence>
<dbReference type="EMBL" id="HBFU01000130">
    <property type="protein sequence ID" value="CAD8926142.1"/>
    <property type="molecule type" value="Transcribed_RNA"/>
</dbReference>
<proteinExistence type="predicted"/>
<dbReference type="AlphaFoldDB" id="A0A6T5S7V3"/>